<dbReference type="GeneID" id="20340741"/>
<reference evidence="3" key="4">
    <citation type="journal article" date="2015" name="G3 (Bethesda)">
        <title>Genome sequences of three phytopathogenic species of the Magnaporthaceae family of fungi.</title>
        <authorList>
            <person name="Okagaki L.H."/>
            <person name="Nunes C.C."/>
            <person name="Sailsbery J."/>
            <person name="Clay B."/>
            <person name="Brown D."/>
            <person name="John T."/>
            <person name="Oh Y."/>
            <person name="Young N."/>
            <person name="Fitzgerald M."/>
            <person name="Haas B.J."/>
            <person name="Zeng Q."/>
            <person name="Young S."/>
            <person name="Adiconis X."/>
            <person name="Fan L."/>
            <person name="Levin J.Z."/>
            <person name="Mitchell T.K."/>
            <person name="Okubara P.A."/>
            <person name="Farman M.L."/>
            <person name="Kohn L.M."/>
            <person name="Birren B."/>
            <person name="Ma L.-J."/>
            <person name="Dean R.A."/>
        </authorList>
    </citation>
    <scope>NUCLEOTIDE SEQUENCE</scope>
    <source>
        <strain evidence="3">R3-111a-1</strain>
    </source>
</reference>
<evidence type="ECO:0000313" key="3">
    <source>
        <dbReference type="EnsemblFungi" id="EJT80281"/>
    </source>
</evidence>
<reference evidence="4" key="1">
    <citation type="submission" date="2010-07" db="EMBL/GenBank/DDBJ databases">
        <title>The genome sequence of Gaeumannomyces graminis var. tritici strain R3-111a-1.</title>
        <authorList>
            <consortium name="The Broad Institute Genome Sequencing Platform"/>
            <person name="Ma L.-J."/>
            <person name="Dead R."/>
            <person name="Young S."/>
            <person name="Zeng Q."/>
            <person name="Koehrsen M."/>
            <person name="Alvarado L."/>
            <person name="Berlin A."/>
            <person name="Chapman S.B."/>
            <person name="Chen Z."/>
            <person name="Freedman E."/>
            <person name="Gellesch M."/>
            <person name="Goldberg J."/>
            <person name="Griggs A."/>
            <person name="Gujja S."/>
            <person name="Heilman E.R."/>
            <person name="Heiman D."/>
            <person name="Hepburn T."/>
            <person name="Howarth C."/>
            <person name="Jen D."/>
            <person name="Larson L."/>
            <person name="Mehta T."/>
            <person name="Neiman D."/>
            <person name="Pearson M."/>
            <person name="Roberts A."/>
            <person name="Saif S."/>
            <person name="Shea T."/>
            <person name="Shenoy N."/>
            <person name="Sisk P."/>
            <person name="Stolte C."/>
            <person name="Sykes S."/>
            <person name="Walk T."/>
            <person name="White J."/>
            <person name="Yandava C."/>
            <person name="Haas B."/>
            <person name="Nusbaum C."/>
            <person name="Birren B."/>
        </authorList>
    </citation>
    <scope>NUCLEOTIDE SEQUENCE [LARGE SCALE GENOMIC DNA]</scope>
    <source>
        <strain evidence="4">R3-111a-1</strain>
    </source>
</reference>
<dbReference type="AlphaFoldDB" id="J3NG91"/>
<reference evidence="2" key="2">
    <citation type="submission" date="2010-07" db="EMBL/GenBank/DDBJ databases">
        <authorList>
            <consortium name="The Broad Institute Genome Sequencing Platform"/>
            <consortium name="Broad Institute Genome Sequencing Center for Infectious Disease"/>
            <person name="Ma L.-J."/>
            <person name="Dead R."/>
            <person name="Young S."/>
            <person name="Zeng Q."/>
            <person name="Koehrsen M."/>
            <person name="Alvarado L."/>
            <person name="Berlin A."/>
            <person name="Chapman S.B."/>
            <person name="Chen Z."/>
            <person name="Freedman E."/>
            <person name="Gellesch M."/>
            <person name="Goldberg J."/>
            <person name="Griggs A."/>
            <person name="Gujja S."/>
            <person name="Heilman E.R."/>
            <person name="Heiman D."/>
            <person name="Hepburn T."/>
            <person name="Howarth C."/>
            <person name="Jen D."/>
            <person name="Larson L."/>
            <person name="Mehta T."/>
            <person name="Neiman D."/>
            <person name="Pearson M."/>
            <person name="Roberts A."/>
            <person name="Saif S."/>
            <person name="Shea T."/>
            <person name="Shenoy N."/>
            <person name="Sisk P."/>
            <person name="Stolte C."/>
            <person name="Sykes S."/>
            <person name="Walk T."/>
            <person name="White J."/>
            <person name="Yandava C."/>
            <person name="Haas B."/>
            <person name="Nusbaum C."/>
            <person name="Birren B."/>
        </authorList>
    </citation>
    <scope>NUCLEOTIDE SEQUENCE</scope>
    <source>
        <strain evidence="2">R3-111a-1</strain>
    </source>
</reference>
<protein>
    <recommendedName>
        <fullName evidence="5">C2H2-type domain-containing protein</fullName>
    </recommendedName>
</protein>
<dbReference type="PANTHER" id="PTHR38166">
    <property type="entry name" value="C2H2-TYPE DOMAIN-CONTAINING PROTEIN-RELATED"/>
    <property type="match status" value="1"/>
</dbReference>
<feature type="region of interest" description="Disordered" evidence="1">
    <location>
        <begin position="1"/>
        <end position="40"/>
    </location>
</feature>
<feature type="region of interest" description="Disordered" evidence="1">
    <location>
        <begin position="142"/>
        <end position="162"/>
    </location>
</feature>
<dbReference type="RefSeq" id="XP_009216290.1">
    <property type="nucleotide sequence ID" value="XM_009218026.1"/>
</dbReference>
<dbReference type="OrthoDB" id="610608at2759"/>
<dbReference type="VEuPathDB" id="FungiDB:GGTG_00283"/>
<reference evidence="3" key="5">
    <citation type="submission" date="2018-04" db="UniProtKB">
        <authorList>
            <consortium name="EnsemblFungi"/>
        </authorList>
    </citation>
    <scope>IDENTIFICATION</scope>
    <source>
        <strain evidence="3">R3-111a-1</strain>
    </source>
</reference>
<dbReference type="HOGENOM" id="CLU_1245435_0_0_1"/>
<reference evidence="2" key="3">
    <citation type="submission" date="2010-09" db="EMBL/GenBank/DDBJ databases">
        <title>Annotation of Gaeumannomyces graminis var. tritici R3-111a-1.</title>
        <authorList>
            <consortium name="The Broad Institute Genome Sequencing Platform"/>
            <person name="Ma L.-J."/>
            <person name="Dead R."/>
            <person name="Young S.K."/>
            <person name="Zeng Q."/>
            <person name="Gargeya S."/>
            <person name="Fitzgerald M."/>
            <person name="Haas B."/>
            <person name="Abouelleil A."/>
            <person name="Alvarado L."/>
            <person name="Arachchi H.M."/>
            <person name="Berlin A."/>
            <person name="Brown A."/>
            <person name="Chapman S.B."/>
            <person name="Chen Z."/>
            <person name="Dunbar C."/>
            <person name="Freedman E."/>
            <person name="Gearin G."/>
            <person name="Gellesch M."/>
            <person name="Goldberg J."/>
            <person name="Griggs A."/>
            <person name="Gujja S."/>
            <person name="Heiman D."/>
            <person name="Howarth C."/>
            <person name="Larson L."/>
            <person name="Lui A."/>
            <person name="MacDonald P.J.P."/>
            <person name="Mehta T."/>
            <person name="Montmayeur A."/>
            <person name="Murphy C."/>
            <person name="Neiman D."/>
            <person name="Pearson M."/>
            <person name="Priest M."/>
            <person name="Roberts A."/>
            <person name="Saif S."/>
            <person name="Shea T."/>
            <person name="Shenoy N."/>
            <person name="Sisk P."/>
            <person name="Stolte C."/>
            <person name="Sykes S."/>
            <person name="Yandava C."/>
            <person name="Wortman J."/>
            <person name="Nusbaum C."/>
            <person name="Birren B."/>
        </authorList>
    </citation>
    <scope>NUCLEOTIDE SEQUENCE</scope>
    <source>
        <strain evidence="2">R3-111a-1</strain>
    </source>
</reference>
<evidence type="ECO:0000313" key="2">
    <source>
        <dbReference type="EMBL" id="EJT80281.1"/>
    </source>
</evidence>
<dbReference type="EMBL" id="GL385395">
    <property type="protein sequence ID" value="EJT80281.1"/>
    <property type="molecule type" value="Genomic_DNA"/>
</dbReference>
<evidence type="ECO:0000313" key="4">
    <source>
        <dbReference type="Proteomes" id="UP000006039"/>
    </source>
</evidence>
<keyword evidence="4" id="KW-1185">Reference proteome</keyword>
<proteinExistence type="predicted"/>
<dbReference type="PANTHER" id="PTHR38166:SF1">
    <property type="entry name" value="C2H2-TYPE DOMAIN-CONTAINING PROTEIN"/>
    <property type="match status" value="1"/>
</dbReference>
<sequence length="222" mass="24704">MESIVSTPSSWCLSPSHHPDPNTPSPGIVSGESDHIMDPPFRSRKRPLDEINESQEGVSVAPNDLTKRIRKGGSNLACPFRKRNPRKFNFRDRPACTSGCFDSLPLLKRHIETHHGTFGRSRYTCDRCHASFATSIDRAEHSRRDPPCACQEAPTSAPPDPEDGITERALNVMMSRSPGNRVSSWGDLWNLLFPGDSTVPSSGKATLRCGILLRFRAHTWQD</sequence>
<evidence type="ECO:0000256" key="1">
    <source>
        <dbReference type="SAM" id="MobiDB-lite"/>
    </source>
</evidence>
<organism evidence="2">
    <name type="scientific">Gaeumannomyces tritici (strain R3-111a-1)</name>
    <name type="common">Wheat and barley take-all root rot fungus</name>
    <name type="synonym">Gaeumannomyces graminis var. tritici</name>
    <dbReference type="NCBI Taxonomy" id="644352"/>
    <lineage>
        <taxon>Eukaryota</taxon>
        <taxon>Fungi</taxon>
        <taxon>Dikarya</taxon>
        <taxon>Ascomycota</taxon>
        <taxon>Pezizomycotina</taxon>
        <taxon>Sordariomycetes</taxon>
        <taxon>Sordariomycetidae</taxon>
        <taxon>Magnaporthales</taxon>
        <taxon>Magnaporthaceae</taxon>
        <taxon>Gaeumannomyces</taxon>
    </lineage>
</organism>
<dbReference type="STRING" id="644352.J3NG91"/>
<evidence type="ECO:0008006" key="5">
    <source>
        <dbReference type="Google" id="ProtNLM"/>
    </source>
</evidence>
<feature type="compositionally biased region" description="Polar residues" evidence="1">
    <location>
        <begin position="1"/>
        <end position="13"/>
    </location>
</feature>
<gene>
    <name evidence="3" type="primary">20340741</name>
    <name evidence="2" type="ORF">GGTG_00283</name>
</gene>
<name>J3NG91_GAET3</name>
<accession>J3NG91</accession>
<dbReference type="EnsemblFungi" id="EJT80281">
    <property type="protein sequence ID" value="EJT80281"/>
    <property type="gene ID" value="GGTG_00283"/>
</dbReference>
<dbReference type="Proteomes" id="UP000006039">
    <property type="component" value="Unassembled WGS sequence"/>
</dbReference>